<dbReference type="InterPro" id="IPR003141">
    <property type="entry name" value="Pol/His_phosphatase_N"/>
</dbReference>
<dbReference type="EMBL" id="AP008231">
    <property type="protein sequence ID" value="BAD78201.1"/>
    <property type="molecule type" value="Genomic_DNA"/>
</dbReference>
<dbReference type="GO" id="GO:0035312">
    <property type="term" value="F:5'-3' DNA exonuclease activity"/>
    <property type="evidence" value="ECO:0007669"/>
    <property type="project" value="TreeGrafter"/>
</dbReference>
<evidence type="ECO:0000313" key="2">
    <source>
        <dbReference type="EMBL" id="BAD78201.1"/>
    </source>
</evidence>
<organism evidence="2 3">
    <name type="scientific">Synechococcus sp. (strain ATCC 27144 / PCC 6301 / SAUG 1402/1)</name>
    <name type="common">Anacystis nidulans</name>
    <dbReference type="NCBI Taxonomy" id="269084"/>
    <lineage>
        <taxon>Bacteria</taxon>
        <taxon>Bacillati</taxon>
        <taxon>Cyanobacteriota</taxon>
        <taxon>Cyanophyceae</taxon>
        <taxon>Synechococcales</taxon>
        <taxon>Synechococcaceae</taxon>
        <taxon>Synechococcus</taxon>
    </lineage>
</organism>
<proteinExistence type="predicted"/>
<dbReference type="SUPFAM" id="SSF89550">
    <property type="entry name" value="PHP domain-like"/>
    <property type="match status" value="1"/>
</dbReference>
<dbReference type="eggNOG" id="COG0613">
    <property type="taxonomic scope" value="Bacteria"/>
</dbReference>
<dbReference type="GO" id="GO:0004534">
    <property type="term" value="F:5'-3' RNA exonuclease activity"/>
    <property type="evidence" value="ECO:0007669"/>
    <property type="project" value="TreeGrafter"/>
</dbReference>
<gene>
    <name evidence="2" type="ordered locus">syc0011_d</name>
</gene>
<name>A0A0H3K246_SYNP6</name>
<dbReference type="AlphaFoldDB" id="A0A0H3K246"/>
<reference evidence="2 3" key="1">
    <citation type="journal article" date="2007" name="Photosyn. Res.">
        <title>Complete nucleotide sequence of the freshwater unicellular cyanobacterium Synechococcus elongatus PCC 6301 chromosome: gene content and organization.</title>
        <authorList>
            <person name="Sugita C."/>
            <person name="Ogata K."/>
            <person name="Shikata M."/>
            <person name="Jikuya H."/>
            <person name="Takano J."/>
            <person name="Furumichi M."/>
            <person name="Kanehisa M."/>
            <person name="Omata T."/>
            <person name="Sugiura M."/>
            <person name="Sugita M."/>
        </authorList>
    </citation>
    <scope>NUCLEOTIDE SEQUENCE [LARGE SCALE GENOMIC DNA]</scope>
    <source>
        <strain evidence="3">ATCC 27144 / PCC 6301 / SAUG 1402/1</strain>
    </source>
</reference>
<evidence type="ECO:0000259" key="1">
    <source>
        <dbReference type="SMART" id="SM00481"/>
    </source>
</evidence>
<accession>A0A0H3K246</accession>
<dbReference type="CDD" id="cd07438">
    <property type="entry name" value="PHP_HisPPase_AMP"/>
    <property type="match status" value="1"/>
</dbReference>
<dbReference type="KEGG" id="syc:syc0011_d"/>
<dbReference type="SMART" id="SM00481">
    <property type="entry name" value="POLIIIAc"/>
    <property type="match status" value="1"/>
</dbReference>
<sequence>MQRLSLVCAMNKSQALHSTNSPPPESFMLELHTHTTYSDGSLSPTELVEAAIAAGVTALAITDHDTLGGWTEAIAAAGDRLEIVPGIELSTLHNDRSLHLLGFWPDREVLEPLLQEQQAGRWRRAEAIATKLAELGAPIVLPELQEGQMPGRPHFAQALLDAGHVQSWDEAFRRFLGEQAPAYVPYEKLDVIEGIRWLRDAGAVVVWAHPFLWRGGRVEEALPLLVEAGLQGLEVIHPGHSPSDRRQLEEWCERYDLLPSGGSDYHGPGNGGGRHAEALNKQAVPTGWLEPLRNAAD</sequence>
<dbReference type="Proteomes" id="UP000001175">
    <property type="component" value="Chromosome"/>
</dbReference>
<protein>
    <recommendedName>
        <fullName evidence="1">Polymerase/histidinol phosphatase N-terminal domain-containing protein</fullName>
    </recommendedName>
</protein>
<dbReference type="InterPro" id="IPR016195">
    <property type="entry name" value="Pol/histidinol_Pase-like"/>
</dbReference>
<dbReference type="PANTHER" id="PTHR42924:SF3">
    <property type="entry name" value="POLYMERASE_HISTIDINOL PHOSPHATASE N-TERMINAL DOMAIN-CONTAINING PROTEIN"/>
    <property type="match status" value="1"/>
</dbReference>
<dbReference type="Gene3D" id="3.20.20.140">
    <property type="entry name" value="Metal-dependent hydrolases"/>
    <property type="match status" value="1"/>
</dbReference>
<dbReference type="Gene3D" id="1.10.150.650">
    <property type="match status" value="1"/>
</dbReference>
<dbReference type="Pfam" id="PF02811">
    <property type="entry name" value="PHP"/>
    <property type="match status" value="1"/>
</dbReference>
<dbReference type="PANTHER" id="PTHR42924">
    <property type="entry name" value="EXONUCLEASE"/>
    <property type="match status" value="1"/>
</dbReference>
<feature type="domain" description="Polymerase/histidinol phosphatase N-terminal" evidence="1">
    <location>
        <begin position="29"/>
        <end position="93"/>
    </location>
</feature>
<dbReference type="InterPro" id="IPR052018">
    <property type="entry name" value="PHP_domain"/>
</dbReference>
<evidence type="ECO:0000313" key="3">
    <source>
        <dbReference type="Proteomes" id="UP000001175"/>
    </source>
</evidence>
<dbReference type="InterPro" id="IPR004013">
    <property type="entry name" value="PHP_dom"/>
</dbReference>